<dbReference type="Proteomes" id="UP000644147">
    <property type="component" value="Unassembled WGS sequence"/>
</dbReference>
<dbReference type="EMBL" id="JAEHFX010000010">
    <property type="protein sequence ID" value="MBK0404631.1"/>
    <property type="molecule type" value="Genomic_DNA"/>
</dbReference>
<feature type="transmembrane region" description="Helical" evidence="1">
    <location>
        <begin position="14"/>
        <end position="32"/>
    </location>
</feature>
<evidence type="ECO:0000313" key="2">
    <source>
        <dbReference type="EMBL" id="MBK0404631.1"/>
    </source>
</evidence>
<organism evidence="2 3">
    <name type="scientific">Adhaeribacter terrigena</name>
    <dbReference type="NCBI Taxonomy" id="2793070"/>
    <lineage>
        <taxon>Bacteria</taxon>
        <taxon>Pseudomonadati</taxon>
        <taxon>Bacteroidota</taxon>
        <taxon>Cytophagia</taxon>
        <taxon>Cytophagales</taxon>
        <taxon>Hymenobacteraceae</taxon>
        <taxon>Adhaeribacter</taxon>
    </lineage>
</organism>
<dbReference type="RefSeq" id="WP_200507469.1">
    <property type="nucleotide sequence ID" value="NZ_JAEHFX010000010.1"/>
</dbReference>
<keyword evidence="1" id="KW-1133">Transmembrane helix</keyword>
<keyword evidence="1" id="KW-0812">Transmembrane</keyword>
<evidence type="ECO:0000256" key="1">
    <source>
        <dbReference type="SAM" id="Phobius"/>
    </source>
</evidence>
<reference evidence="2 3" key="1">
    <citation type="submission" date="2020-12" db="EMBL/GenBank/DDBJ databases">
        <title>Bacterial novel species Adhaeribacter sp. BT258 isolated from soil.</title>
        <authorList>
            <person name="Jung H.-Y."/>
        </authorList>
    </citation>
    <scope>NUCLEOTIDE SEQUENCE [LARGE SCALE GENOMIC DNA]</scope>
    <source>
        <strain evidence="2 3">BT258</strain>
    </source>
</reference>
<comment type="caution">
    <text evidence="2">The sequence shown here is derived from an EMBL/GenBank/DDBJ whole genome shotgun (WGS) entry which is preliminary data.</text>
</comment>
<proteinExistence type="predicted"/>
<evidence type="ECO:0000313" key="3">
    <source>
        <dbReference type="Proteomes" id="UP000644147"/>
    </source>
</evidence>
<keyword evidence="1" id="KW-0472">Membrane</keyword>
<accession>A0ABS1C5Y4</accession>
<sequence>MAELHVQPKRSNPWWLWLILALVVIGLLYYFLRDRGTTDMNDRDEIERDTTGNTTALVTPLETQPFYSEFKRIA</sequence>
<gene>
    <name evidence="2" type="ORF">I5M27_16665</name>
</gene>
<protein>
    <submittedName>
        <fullName evidence="2">BatA domain-containing protein</fullName>
    </submittedName>
</protein>
<name>A0ABS1C5Y4_9BACT</name>
<keyword evidence="3" id="KW-1185">Reference proteome</keyword>